<dbReference type="Proteomes" id="UP000242501">
    <property type="component" value="Unassembled WGS sequence"/>
</dbReference>
<dbReference type="PIRSF" id="PIRSF016482">
    <property type="entry name" value="PilO"/>
    <property type="match status" value="1"/>
</dbReference>
<keyword evidence="1" id="KW-0812">Transmembrane</keyword>
<dbReference type="InterPro" id="IPR014717">
    <property type="entry name" value="Transl_elong_EF1B/ribsomal_bS6"/>
</dbReference>
<dbReference type="AlphaFoldDB" id="A0A1G6GI21"/>
<protein>
    <submittedName>
        <fullName evidence="2">Type IV pilus assembly protein PilO</fullName>
    </submittedName>
</protein>
<dbReference type="GO" id="GO:0043107">
    <property type="term" value="P:type IV pilus-dependent motility"/>
    <property type="evidence" value="ECO:0007669"/>
    <property type="project" value="InterPro"/>
</dbReference>
<dbReference type="STRING" id="1219383.SAMN05421733_101177"/>
<organism evidence="2 3">
    <name type="scientific">Acinetobacter boissieri</name>
    <dbReference type="NCBI Taxonomy" id="1219383"/>
    <lineage>
        <taxon>Bacteria</taxon>
        <taxon>Pseudomonadati</taxon>
        <taxon>Pseudomonadota</taxon>
        <taxon>Gammaproteobacteria</taxon>
        <taxon>Moraxellales</taxon>
        <taxon>Moraxellaceae</taxon>
        <taxon>Acinetobacter</taxon>
    </lineage>
</organism>
<dbReference type="PANTHER" id="PTHR39555:SF1">
    <property type="entry name" value="TYPE IV PILUS INNER MEMBRANE COMPONENT PILO"/>
    <property type="match status" value="1"/>
</dbReference>
<keyword evidence="1" id="KW-0472">Membrane</keyword>
<dbReference type="Gene3D" id="3.30.70.60">
    <property type="match status" value="1"/>
</dbReference>
<proteinExistence type="predicted"/>
<evidence type="ECO:0000313" key="3">
    <source>
        <dbReference type="Proteomes" id="UP000242501"/>
    </source>
</evidence>
<keyword evidence="1" id="KW-1133">Transmembrane helix</keyword>
<feature type="transmembrane region" description="Helical" evidence="1">
    <location>
        <begin position="48"/>
        <end position="68"/>
    </location>
</feature>
<gene>
    <name evidence="2" type="ORF">SAMN05421733_101177</name>
</gene>
<reference evidence="3" key="1">
    <citation type="submission" date="2016-09" db="EMBL/GenBank/DDBJ databases">
        <authorList>
            <person name="Varghese N."/>
            <person name="Submissions S."/>
        </authorList>
    </citation>
    <scope>NUCLEOTIDE SEQUENCE [LARGE SCALE GENOMIC DNA]</scope>
    <source>
        <strain evidence="3">ANC 4422</strain>
    </source>
</reference>
<keyword evidence="3" id="KW-1185">Reference proteome</keyword>
<dbReference type="Pfam" id="PF04350">
    <property type="entry name" value="PilO"/>
    <property type="match status" value="1"/>
</dbReference>
<dbReference type="PANTHER" id="PTHR39555">
    <property type="entry name" value="FIMBRIAL ASSEMBLY PROTEIN PILO-LIKE PROTEIN-RELATED"/>
    <property type="match status" value="1"/>
</dbReference>
<accession>A0A1G6GI21</accession>
<sequence length="231" mass="26003">MADQDFLVDFDDKATKKKRSIQGFFDQFRSLDANNYGAWPVVVKVTSWIFIVIFIGILGYFVFIVSVIEDTSSARAQEANLLNEYQQKESKLRNSQNYKKQLTTMRAGFEQQLQQLPKESEIAGLVEDINTTGLKAGLKLKNIRLEGEMSQAFFVEQPITIEATGDYHSFARFVSDLAVLSRIVTVGDFSITAVESKNGKVDVPELNYVIKAKTYRYLGDVQPMTNQKAGG</sequence>
<dbReference type="GO" id="GO:0043683">
    <property type="term" value="P:type IV pilus assembly"/>
    <property type="evidence" value="ECO:0007669"/>
    <property type="project" value="InterPro"/>
</dbReference>
<dbReference type="OrthoDB" id="9802133at2"/>
<dbReference type="EMBL" id="FMYL01000001">
    <property type="protein sequence ID" value="SDB81594.1"/>
    <property type="molecule type" value="Genomic_DNA"/>
</dbReference>
<name>A0A1G6GI21_9GAMM</name>
<evidence type="ECO:0000256" key="1">
    <source>
        <dbReference type="SAM" id="Phobius"/>
    </source>
</evidence>
<evidence type="ECO:0000313" key="2">
    <source>
        <dbReference type="EMBL" id="SDB81594.1"/>
    </source>
</evidence>
<dbReference type="RefSeq" id="WP_092746449.1">
    <property type="nucleotide sequence ID" value="NZ_FMYL01000001.1"/>
</dbReference>
<dbReference type="InterPro" id="IPR007445">
    <property type="entry name" value="PilO"/>
</dbReference>